<accession>A0A0W8FR82</accession>
<evidence type="ECO:0000313" key="2">
    <source>
        <dbReference type="EMBL" id="KUG23432.1"/>
    </source>
</evidence>
<dbReference type="AlphaFoldDB" id="A0A0W8FR82"/>
<reference evidence="2" key="1">
    <citation type="journal article" date="2015" name="Proc. Natl. Acad. Sci. U.S.A.">
        <title>Networks of energetic and metabolic interactions define dynamics in microbial communities.</title>
        <authorList>
            <person name="Embree M."/>
            <person name="Liu J.K."/>
            <person name="Al-Bassam M.M."/>
            <person name="Zengler K."/>
        </authorList>
    </citation>
    <scope>NUCLEOTIDE SEQUENCE</scope>
</reference>
<keyword evidence="1" id="KW-0472">Membrane</keyword>
<gene>
    <name evidence="2" type="ORF">ASZ90_006738</name>
</gene>
<feature type="transmembrane region" description="Helical" evidence="1">
    <location>
        <begin position="64"/>
        <end position="83"/>
    </location>
</feature>
<protein>
    <submittedName>
        <fullName evidence="2">Uncharacterized protein</fullName>
    </submittedName>
</protein>
<proteinExistence type="predicted"/>
<keyword evidence="1" id="KW-1133">Transmembrane helix</keyword>
<organism evidence="2">
    <name type="scientific">hydrocarbon metagenome</name>
    <dbReference type="NCBI Taxonomy" id="938273"/>
    <lineage>
        <taxon>unclassified sequences</taxon>
        <taxon>metagenomes</taxon>
        <taxon>ecological metagenomes</taxon>
    </lineage>
</organism>
<sequence length="91" mass="9969">MKKTLGTLVTIAAVVFFTATFGFAEYAATGATNFPYFQLGCLIIGGLILVSLKRKYEKMYLGEVVTIFALYTILMALFTNPVIETVKTIVS</sequence>
<dbReference type="EMBL" id="LNQE01000906">
    <property type="protein sequence ID" value="KUG23432.1"/>
    <property type="molecule type" value="Genomic_DNA"/>
</dbReference>
<keyword evidence="1" id="KW-0812">Transmembrane</keyword>
<feature type="transmembrane region" description="Helical" evidence="1">
    <location>
        <begin position="34"/>
        <end position="52"/>
    </location>
</feature>
<name>A0A0W8FR82_9ZZZZ</name>
<evidence type="ECO:0000256" key="1">
    <source>
        <dbReference type="SAM" id="Phobius"/>
    </source>
</evidence>
<comment type="caution">
    <text evidence="2">The sequence shown here is derived from an EMBL/GenBank/DDBJ whole genome shotgun (WGS) entry which is preliminary data.</text>
</comment>